<dbReference type="AlphaFoldDB" id="A0AAP6RK51"/>
<protein>
    <submittedName>
        <fullName evidence="1">Uncharacterized protein</fullName>
    </submittedName>
</protein>
<dbReference type="RefSeq" id="WP_202405442.1">
    <property type="nucleotide sequence ID" value="NZ_WVTJ01000053.1"/>
</dbReference>
<reference evidence="1 2" key="1">
    <citation type="submission" date="2019-04" db="EMBL/GenBank/DDBJ databases">
        <title>Step-wise assembly of the neonatal virome modulated by breast feeding.</title>
        <authorList>
            <person name="Liang G."/>
            <person name="Bushman F."/>
        </authorList>
    </citation>
    <scope>NUCLEOTIDE SEQUENCE [LARGE SCALE GENOMIC DNA]</scope>
    <source>
        <strain evidence="1 2">E3754</strain>
    </source>
</reference>
<sequence length="48" mass="5458">MKLAEALLLRRDLESKLTLLREEIASSAVIQEGDTLDRARKDEINETC</sequence>
<proteinExistence type="predicted"/>
<dbReference type="EMBL" id="WVTJ01000053">
    <property type="protein sequence ID" value="MXS54012.1"/>
    <property type="molecule type" value="Genomic_DNA"/>
</dbReference>
<dbReference type="Proteomes" id="UP000429730">
    <property type="component" value="Unassembled WGS sequence"/>
</dbReference>
<organism evidence="1 2">
    <name type="scientific">Enterococcus faecalis</name>
    <name type="common">Streptococcus faecalis</name>
    <dbReference type="NCBI Taxonomy" id="1351"/>
    <lineage>
        <taxon>Bacteria</taxon>
        <taxon>Bacillati</taxon>
        <taxon>Bacillota</taxon>
        <taxon>Bacilli</taxon>
        <taxon>Lactobacillales</taxon>
        <taxon>Enterococcaceae</taxon>
        <taxon>Enterococcus</taxon>
    </lineage>
</organism>
<evidence type="ECO:0000313" key="1">
    <source>
        <dbReference type="EMBL" id="MXS54012.1"/>
    </source>
</evidence>
<evidence type="ECO:0000313" key="2">
    <source>
        <dbReference type="Proteomes" id="UP000429730"/>
    </source>
</evidence>
<name>A0AAP6RK51_ENTFL</name>
<dbReference type="Gene3D" id="6.10.320.10">
    <property type="match status" value="1"/>
</dbReference>
<accession>A0AAP6RK51</accession>
<comment type="caution">
    <text evidence="1">The sequence shown here is derived from an EMBL/GenBank/DDBJ whole genome shotgun (WGS) entry which is preliminary data.</text>
</comment>
<gene>
    <name evidence="1" type="ORF">GTI81_15065</name>
</gene>